<name>A0A849A794_9ACTN</name>
<dbReference type="InterPro" id="IPR001460">
    <property type="entry name" value="PCN-bd_Tpept"/>
</dbReference>
<dbReference type="InterPro" id="IPR050515">
    <property type="entry name" value="Beta-lactam/transpept"/>
</dbReference>
<dbReference type="Pfam" id="PF00905">
    <property type="entry name" value="Transpeptidase"/>
    <property type="match status" value="1"/>
</dbReference>
<dbReference type="Proteomes" id="UP000562984">
    <property type="component" value="Unassembled WGS sequence"/>
</dbReference>
<dbReference type="GO" id="GO:0008658">
    <property type="term" value="F:penicillin binding"/>
    <property type="evidence" value="ECO:0007669"/>
    <property type="project" value="InterPro"/>
</dbReference>
<feature type="domain" description="Penicillin binding protein A dimerisation" evidence="2">
    <location>
        <begin position="52"/>
        <end position="135"/>
    </location>
</feature>
<dbReference type="GO" id="GO:0005886">
    <property type="term" value="C:plasma membrane"/>
    <property type="evidence" value="ECO:0007669"/>
    <property type="project" value="TreeGrafter"/>
</dbReference>
<dbReference type="PANTHER" id="PTHR30627:SF24">
    <property type="entry name" value="PENICILLIN-BINDING PROTEIN 4B"/>
    <property type="match status" value="1"/>
</dbReference>
<dbReference type="Gene3D" id="3.90.1310.10">
    <property type="entry name" value="Penicillin-binding protein 2a (Domain 2)"/>
    <property type="match status" value="1"/>
</dbReference>
<gene>
    <name evidence="3" type="ORF">HKD39_12045</name>
</gene>
<comment type="caution">
    <text evidence="3">The sequence shown here is derived from an EMBL/GenBank/DDBJ whole genome shotgun (WGS) entry which is preliminary data.</text>
</comment>
<keyword evidence="4" id="KW-1185">Reference proteome</keyword>
<evidence type="ECO:0000259" key="2">
    <source>
        <dbReference type="Pfam" id="PF21922"/>
    </source>
</evidence>
<evidence type="ECO:0000313" key="4">
    <source>
        <dbReference type="Proteomes" id="UP000562984"/>
    </source>
</evidence>
<organism evidence="3 4">
    <name type="scientific">Nakamurella aerolata</name>
    <dbReference type="NCBI Taxonomy" id="1656892"/>
    <lineage>
        <taxon>Bacteria</taxon>
        <taxon>Bacillati</taxon>
        <taxon>Actinomycetota</taxon>
        <taxon>Actinomycetes</taxon>
        <taxon>Nakamurellales</taxon>
        <taxon>Nakamurellaceae</taxon>
        <taxon>Nakamurella</taxon>
    </lineage>
</organism>
<dbReference type="EMBL" id="JABEND010000006">
    <property type="protein sequence ID" value="NNG36429.1"/>
    <property type="molecule type" value="Genomic_DNA"/>
</dbReference>
<dbReference type="Pfam" id="PF21922">
    <property type="entry name" value="PBP_dimer_2"/>
    <property type="match status" value="1"/>
</dbReference>
<reference evidence="3 4" key="1">
    <citation type="submission" date="2020-05" db="EMBL/GenBank/DDBJ databases">
        <title>Nakamurella sp. DB0629 isolated from air conditioner.</title>
        <authorList>
            <person name="Kim D.H."/>
            <person name="Kim D.-U."/>
        </authorList>
    </citation>
    <scope>NUCLEOTIDE SEQUENCE [LARGE SCALE GENOMIC DNA]</scope>
    <source>
        <strain evidence="3 4">DB0629</strain>
    </source>
</reference>
<dbReference type="InterPro" id="IPR036138">
    <property type="entry name" value="PBP_dimer_sf"/>
</dbReference>
<dbReference type="GO" id="GO:0071555">
    <property type="term" value="P:cell wall organization"/>
    <property type="evidence" value="ECO:0007669"/>
    <property type="project" value="TreeGrafter"/>
</dbReference>
<dbReference type="InterPro" id="IPR012338">
    <property type="entry name" value="Beta-lactam/transpept-like"/>
</dbReference>
<evidence type="ECO:0000313" key="3">
    <source>
        <dbReference type="EMBL" id="NNG36429.1"/>
    </source>
</evidence>
<sequence>MQRPLRKIGTAMLVLLCLLLVNLAYTQVIKASDYSSNPLNRRTQLADFNRQRGQISAAGGVVLASSVPSDDQFRYQRSYPRGAAFANLTGYLSLRYGKTGLESSQNALLSGDDPELTVTNLSDLVTGRDPRGANVELTVVPKLQQVAYDQLASKNLTGAVVALQPKTGAVLAMVTSPSFNPNPLASHSTDTQREAYNKLREALTTTAPDPTVNRAIESVYPPGSTFKLVVSAAALQNGFTPNSAVTGVNRITLPGTGGATLSNYGGETCANRGGSDVTLTQALAHSCNTAFAEVAMKVGAAKLKEQAASFGVGESASIAGLPGAASRVGDMPDQAAVAQSGIGQRDVAFSPMQNAEVVASIANAGQRMQPYLVSRVTKPDLSLLSSTEPTSMGQAVPTEIAGQIRDMMRESEKSLQSSLGQQQFAQYDIASKTGTAEHGSNPKTTPPHAWYVAFAPATDPQIAVAVFVANGGDRGLSATGASVAGPVGHAVIAAALGGG</sequence>
<dbReference type="InterPro" id="IPR054120">
    <property type="entry name" value="PBPA_dimer"/>
</dbReference>
<accession>A0A849A794</accession>
<protein>
    <submittedName>
        <fullName evidence="3">Penicillin-binding protein 2</fullName>
    </submittedName>
</protein>
<dbReference type="AlphaFoldDB" id="A0A849A794"/>
<evidence type="ECO:0000259" key="1">
    <source>
        <dbReference type="Pfam" id="PF00905"/>
    </source>
</evidence>
<dbReference type="PANTHER" id="PTHR30627">
    <property type="entry name" value="PEPTIDOGLYCAN D,D-TRANSPEPTIDASE"/>
    <property type="match status" value="1"/>
</dbReference>
<feature type="domain" description="Penicillin-binding protein transpeptidase" evidence="1">
    <location>
        <begin position="158"/>
        <end position="492"/>
    </location>
</feature>
<dbReference type="SUPFAM" id="SSF56519">
    <property type="entry name" value="Penicillin binding protein dimerisation domain"/>
    <property type="match status" value="1"/>
</dbReference>
<proteinExistence type="predicted"/>
<dbReference type="Gene3D" id="3.40.710.10">
    <property type="entry name" value="DD-peptidase/beta-lactamase superfamily"/>
    <property type="match status" value="1"/>
</dbReference>
<dbReference type="GO" id="GO:0071972">
    <property type="term" value="F:peptidoglycan L,D-transpeptidase activity"/>
    <property type="evidence" value="ECO:0007669"/>
    <property type="project" value="TreeGrafter"/>
</dbReference>
<dbReference type="SUPFAM" id="SSF56601">
    <property type="entry name" value="beta-lactamase/transpeptidase-like"/>
    <property type="match status" value="1"/>
</dbReference>